<dbReference type="GO" id="GO:0016491">
    <property type="term" value="F:oxidoreductase activity"/>
    <property type="evidence" value="ECO:0007669"/>
    <property type="project" value="UniProtKB-KW"/>
</dbReference>
<dbReference type="InterPro" id="IPR042098">
    <property type="entry name" value="TauD-like_sf"/>
</dbReference>
<dbReference type="Gene3D" id="3.60.130.10">
    <property type="entry name" value="Clavaminate synthase-like"/>
    <property type="match status" value="1"/>
</dbReference>
<evidence type="ECO:0000256" key="1">
    <source>
        <dbReference type="ARBA" id="ARBA00023002"/>
    </source>
</evidence>
<evidence type="ECO:0000313" key="3">
    <source>
        <dbReference type="Proteomes" id="UP000192284"/>
    </source>
</evidence>
<dbReference type="OrthoDB" id="3872700at2"/>
<dbReference type="Proteomes" id="UP000192284">
    <property type="component" value="Unassembled WGS sequence"/>
</dbReference>
<keyword evidence="1" id="KW-0560">Oxidoreductase</keyword>
<accession>A0A1W9ZSJ6</accession>
<dbReference type="SUPFAM" id="SSF51197">
    <property type="entry name" value="Clavaminate synthase-like"/>
    <property type="match status" value="1"/>
</dbReference>
<name>A0A1W9ZSJ6_MYCAN</name>
<dbReference type="NCBIfam" id="NF041363">
    <property type="entry name" value="GntD_guanitoxin"/>
    <property type="match status" value="1"/>
</dbReference>
<protein>
    <submittedName>
        <fullName evidence="2">Uncharacterized protein</fullName>
    </submittedName>
</protein>
<dbReference type="RefSeq" id="WP_083113765.1">
    <property type="nucleotide sequence ID" value="NZ_JACKTS010000031.1"/>
</dbReference>
<sequence>MGSRFIDVIAVGRALLRVESQPMARTPNPPNHVIVATEPGASINQYVKIINGPGVSKSQTGHSHSSGRFQEHQNVHSHIPASAVLIKLGNLAVYERSATMRSHAVLWTAESQQSEDSLVTYALDRDEAVALRNLSQECVQQYGGAENQRLHADAPVIAAELPRALRVAANNARYCDRLHAFVVRNVVINPELESTPAHWATAQSGGSSSESVALLLIAALLGDTIGWQTQQDGRLVTDVLPIKGLENSLVSSSSLTELGWHTEDAFSPYRADYVGLLCLRRPSQVATTISGVDPSRIPGDIRDTLREERFIIRPDSSHTAQFNVSHHRDSSFGHLRDIYEQPPRVAILSGSPYCPVLRIDRDFTEAQPGDVVAEMALEWIIDHLDSRLYDLPLNPGEAVFLNNNNVVHGRRPFQPRFDGTDRWLKRVNIVTDLRRTRQGRLGDASRVITHSAN</sequence>
<comment type="caution">
    <text evidence="2">The sequence shown here is derived from an EMBL/GenBank/DDBJ whole genome shotgun (WGS) entry which is preliminary data.</text>
</comment>
<organism evidence="2 3">
    <name type="scientific">Mycobacterium angelicum</name>
    <dbReference type="NCBI Taxonomy" id="470074"/>
    <lineage>
        <taxon>Bacteria</taxon>
        <taxon>Bacillati</taxon>
        <taxon>Actinomycetota</taxon>
        <taxon>Actinomycetes</taxon>
        <taxon>Mycobacteriales</taxon>
        <taxon>Mycobacteriaceae</taxon>
        <taxon>Mycobacterium</taxon>
    </lineage>
</organism>
<gene>
    <name evidence="2" type="ORF">BST12_14235</name>
</gene>
<dbReference type="AlphaFoldDB" id="A0A1W9ZSJ6"/>
<proteinExistence type="predicted"/>
<dbReference type="InterPro" id="IPR053447">
    <property type="entry name" value="Alpha-KG_dependent_hydroxylase"/>
</dbReference>
<evidence type="ECO:0000313" key="2">
    <source>
        <dbReference type="EMBL" id="ORA20761.1"/>
    </source>
</evidence>
<keyword evidence="3" id="KW-1185">Reference proteome</keyword>
<reference evidence="2 3" key="1">
    <citation type="submission" date="2017-02" db="EMBL/GenBank/DDBJ databases">
        <title>The new phylogeny of genus Mycobacterium.</title>
        <authorList>
            <person name="Tortoli E."/>
            <person name="Trovato A."/>
            <person name="Cirillo D.M."/>
        </authorList>
    </citation>
    <scope>NUCLEOTIDE SEQUENCE [LARGE SCALE GENOMIC DNA]</scope>
    <source>
        <strain evidence="2 3">DSM 45057</strain>
    </source>
</reference>
<dbReference type="EMBL" id="MVHE01000020">
    <property type="protein sequence ID" value="ORA20761.1"/>
    <property type="molecule type" value="Genomic_DNA"/>
</dbReference>